<organism evidence="1 2">
    <name type="scientific">Vermiconidia calcicola</name>
    <dbReference type="NCBI Taxonomy" id="1690605"/>
    <lineage>
        <taxon>Eukaryota</taxon>
        <taxon>Fungi</taxon>
        <taxon>Dikarya</taxon>
        <taxon>Ascomycota</taxon>
        <taxon>Pezizomycotina</taxon>
        <taxon>Dothideomycetes</taxon>
        <taxon>Dothideomycetidae</taxon>
        <taxon>Mycosphaerellales</taxon>
        <taxon>Extremaceae</taxon>
        <taxon>Vermiconidia</taxon>
    </lineage>
</organism>
<dbReference type="Proteomes" id="UP001281147">
    <property type="component" value="Unassembled WGS sequence"/>
</dbReference>
<evidence type="ECO:0000313" key="2">
    <source>
        <dbReference type="Proteomes" id="UP001281147"/>
    </source>
</evidence>
<gene>
    <name evidence="1" type="ORF">LTR37_018330</name>
</gene>
<name>A0ACC3MH94_9PEZI</name>
<protein>
    <submittedName>
        <fullName evidence="1">Uncharacterized protein</fullName>
    </submittedName>
</protein>
<proteinExistence type="predicted"/>
<sequence>MSGNARAPASTEQKEAEQHEEDVEHREAYQYWGYLFKPDKTGTDKLKSLLRGLKDLMNEYYEPSENPDLTPTQLASYYRELHGNYDQLFLGTPSESVAFIYKSLGCLHSLQPLSHSTAFTDPSVPALKTEGWIMWQTIQLLLGPEEHSGFLTEAVQRWDVKDPATGEVFPKILPRQCFPLEPDKHMVAWYEGVSERLRREAEDEERRHDLEAEQAEVRRIHQKKVDDTDDEGSVDSRGPALAYFRNPLYRHVDGRPTIVRQNSKRPALSPRPTMLGKGKEAAATMGHVIRNIGSPHLWDGGHPNKPHSHSRDRDRDHRRRSSLPNNRYYQQAETPPSGSYDSKLSVGHDHQRRRRSGQLDRPPTSSTNDDLGAEDELPGPSPKPGGHHRHRSEDRDASLRHSRSHEPTPSQKEVPDYFYGYDHASRRNSAYGSTGTTPPPAPNGVGPGFGPSASPLFASNLPKQPQPPPRMPPPPEQYGPPRKAPSVRRAQERPYSRSPDPGQRPRDREDRHSHSHRYSSHDRRPRFEQPNYDDGPPPGPMRDPRHHPMGPSPSDSGRSGNGPFMPPSGGYPPSGPLPNRDRRSGRMSGSDVSGAEDRDDRRSGRKKTRFAAGVDGRRYPNEGGWR</sequence>
<keyword evidence="2" id="KW-1185">Reference proteome</keyword>
<accession>A0ACC3MH94</accession>
<comment type="caution">
    <text evidence="1">The sequence shown here is derived from an EMBL/GenBank/DDBJ whole genome shotgun (WGS) entry which is preliminary data.</text>
</comment>
<evidence type="ECO:0000313" key="1">
    <source>
        <dbReference type="EMBL" id="KAK3691970.1"/>
    </source>
</evidence>
<dbReference type="EMBL" id="JAUTXU010000253">
    <property type="protein sequence ID" value="KAK3691970.1"/>
    <property type="molecule type" value="Genomic_DNA"/>
</dbReference>
<reference evidence="1" key="1">
    <citation type="submission" date="2023-07" db="EMBL/GenBank/DDBJ databases">
        <title>Black Yeasts Isolated from many extreme environments.</title>
        <authorList>
            <person name="Coleine C."/>
            <person name="Stajich J.E."/>
            <person name="Selbmann L."/>
        </authorList>
    </citation>
    <scope>NUCLEOTIDE SEQUENCE</scope>
    <source>
        <strain evidence="1">CCFEE 5714</strain>
    </source>
</reference>